<dbReference type="InterPro" id="IPR012535">
    <property type="entry name" value="Cell_div_Cdc14"/>
</dbReference>
<dbReference type="RefSeq" id="XP_024665866.1">
    <property type="nucleotide sequence ID" value="XM_024810098.1"/>
</dbReference>
<keyword evidence="1" id="KW-0131">Cell cycle</keyword>
<keyword evidence="1" id="KW-0132">Cell division</keyword>
<reference evidence="1 2" key="1">
    <citation type="submission" date="2017-04" db="EMBL/GenBank/DDBJ databases">
        <title>Genome sequencing of [Candida] sorbophila.</title>
        <authorList>
            <person name="Ahn J.O."/>
        </authorList>
    </citation>
    <scope>NUCLEOTIDE SEQUENCE [LARGE SCALE GENOMIC DNA]</scope>
    <source>
        <strain evidence="1 2">DS02</strain>
    </source>
</reference>
<dbReference type="EMBL" id="NDIQ01000022">
    <property type="protein sequence ID" value="PRT55921.1"/>
    <property type="molecule type" value="Genomic_DNA"/>
</dbReference>
<dbReference type="PANTHER" id="PTHR34065:SF1">
    <property type="entry name" value="CELL DIVISION CONTROL PROTEIN 14"/>
    <property type="match status" value="1"/>
</dbReference>
<dbReference type="Proteomes" id="UP000238350">
    <property type="component" value="Unassembled WGS sequence"/>
</dbReference>
<dbReference type="GO" id="GO:0051301">
    <property type="term" value="P:cell division"/>
    <property type="evidence" value="ECO:0007669"/>
    <property type="project" value="UniProtKB-KW"/>
</dbReference>
<sequence>MQSEISGFIERIEKRDTGDLHGVISDIEIKILKICEDGTMTLRQSQHTREMDQFLALQDSFAYNLTGRLALQLDWAVCSVDHTDETAVAVAVAMLRLIQGLCLIHRPSRLAFNNDDLMGKLIACIKHASPQIQTASINALVGIMVRQVENIRRFEALRGLKAVCDTFKHRHTTKEVKLSILEFLFFYLIPETHIVDKDRTIPRKTTAEKQLMLGKYLSNVDGLVRELETSKPFGSLDLEW</sequence>
<accession>A0A2T0FLQ2</accession>
<protein>
    <submittedName>
        <fullName evidence="1">Cell division control protein 14</fullName>
    </submittedName>
</protein>
<evidence type="ECO:0000313" key="2">
    <source>
        <dbReference type="Proteomes" id="UP000238350"/>
    </source>
</evidence>
<dbReference type="GeneID" id="36517289"/>
<dbReference type="PANTHER" id="PTHR34065">
    <property type="entry name" value="CELL DIVISION CONTROL PROTEIN 14"/>
    <property type="match status" value="1"/>
</dbReference>
<gene>
    <name evidence="1" type="ORF">B9G98_03541</name>
</gene>
<comment type="caution">
    <text evidence="1">The sequence shown here is derived from an EMBL/GenBank/DDBJ whole genome shotgun (WGS) entry which is preliminary data.</text>
</comment>
<keyword evidence="2" id="KW-1185">Reference proteome</keyword>
<organism evidence="1 2">
    <name type="scientific">Wickerhamiella sorbophila</name>
    <dbReference type="NCBI Taxonomy" id="45607"/>
    <lineage>
        <taxon>Eukaryota</taxon>
        <taxon>Fungi</taxon>
        <taxon>Dikarya</taxon>
        <taxon>Ascomycota</taxon>
        <taxon>Saccharomycotina</taxon>
        <taxon>Dipodascomycetes</taxon>
        <taxon>Dipodascales</taxon>
        <taxon>Trichomonascaceae</taxon>
        <taxon>Wickerhamiella</taxon>
    </lineage>
</organism>
<dbReference type="OrthoDB" id="5357220at2759"/>
<dbReference type="SUPFAM" id="SSF48371">
    <property type="entry name" value="ARM repeat"/>
    <property type="match status" value="1"/>
</dbReference>
<proteinExistence type="predicted"/>
<dbReference type="AlphaFoldDB" id="A0A2T0FLQ2"/>
<evidence type="ECO:0000313" key="1">
    <source>
        <dbReference type="EMBL" id="PRT55921.1"/>
    </source>
</evidence>
<dbReference type="STRING" id="45607.A0A2T0FLQ2"/>
<dbReference type="InterPro" id="IPR016024">
    <property type="entry name" value="ARM-type_fold"/>
</dbReference>
<name>A0A2T0FLQ2_9ASCO</name>
<dbReference type="Pfam" id="PF08045">
    <property type="entry name" value="CDC14"/>
    <property type="match status" value="2"/>
</dbReference>